<reference evidence="1" key="1">
    <citation type="journal article" date="2015" name="Nature">
        <title>Complex archaea that bridge the gap between prokaryotes and eukaryotes.</title>
        <authorList>
            <person name="Spang A."/>
            <person name="Saw J.H."/>
            <person name="Jorgensen S.L."/>
            <person name="Zaremba-Niedzwiedzka K."/>
            <person name="Martijn J."/>
            <person name="Lind A.E."/>
            <person name="van Eijk R."/>
            <person name="Schleper C."/>
            <person name="Guy L."/>
            <person name="Ettema T.J."/>
        </authorList>
    </citation>
    <scope>NUCLEOTIDE SEQUENCE</scope>
</reference>
<evidence type="ECO:0000313" key="1">
    <source>
        <dbReference type="EMBL" id="KKL49434.1"/>
    </source>
</evidence>
<dbReference type="EMBL" id="LAZR01032960">
    <property type="protein sequence ID" value="KKL49434.1"/>
    <property type="molecule type" value="Genomic_DNA"/>
</dbReference>
<sequence>MLTRYLALYIAAFAVVFTFSVTAFPPDALSKQNKSPTIEEASVAFNKLD</sequence>
<comment type="caution">
    <text evidence="1">The sequence shown here is derived from an EMBL/GenBank/DDBJ whole genome shotgun (WGS) entry which is preliminary data.</text>
</comment>
<dbReference type="AlphaFoldDB" id="A0A0F9CJX8"/>
<gene>
    <name evidence="1" type="ORF">LCGC14_2315580</name>
</gene>
<feature type="non-terminal residue" evidence="1">
    <location>
        <position position="49"/>
    </location>
</feature>
<protein>
    <submittedName>
        <fullName evidence="1">Uncharacterized protein</fullName>
    </submittedName>
</protein>
<proteinExistence type="predicted"/>
<name>A0A0F9CJX8_9ZZZZ</name>
<accession>A0A0F9CJX8</accession>
<organism evidence="1">
    <name type="scientific">marine sediment metagenome</name>
    <dbReference type="NCBI Taxonomy" id="412755"/>
    <lineage>
        <taxon>unclassified sequences</taxon>
        <taxon>metagenomes</taxon>
        <taxon>ecological metagenomes</taxon>
    </lineage>
</organism>